<proteinExistence type="inferred from homology"/>
<keyword evidence="5" id="KW-0804">Transcription</keyword>
<evidence type="ECO:0000313" key="9">
    <source>
        <dbReference type="Proteomes" id="UP000625551"/>
    </source>
</evidence>
<dbReference type="SUPFAM" id="SSF88659">
    <property type="entry name" value="Sigma3 and sigma4 domains of RNA polymerase sigma factors"/>
    <property type="match status" value="1"/>
</dbReference>
<evidence type="ECO:0000259" key="7">
    <source>
        <dbReference type="Pfam" id="PF08281"/>
    </source>
</evidence>
<evidence type="ECO:0000313" key="8">
    <source>
        <dbReference type="EMBL" id="MBD1396362.1"/>
    </source>
</evidence>
<comment type="caution">
    <text evidence="8">The sequence shown here is derived from an EMBL/GenBank/DDBJ whole genome shotgun (WGS) entry which is preliminary data.</text>
</comment>
<feature type="domain" description="RNA polymerase sigma factor 70 region 4 type 2" evidence="7">
    <location>
        <begin position="132"/>
        <end position="184"/>
    </location>
</feature>
<keyword evidence="3" id="KW-0731">Sigma factor</keyword>
<organism evidence="8 9">
    <name type="scientific">Pontibacter aquaedesilientis</name>
    <dbReference type="NCBI Taxonomy" id="2766980"/>
    <lineage>
        <taxon>Bacteria</taxon>
        <taxon>Pseudomonadati</taxon>
        <taxon>Bacteroidota</taxon>
        <taxon>Cytophagia</taxon>
        <taxon>Cytophagales</taxon>
        <taxon>Hymenobacteraceae</taxon>
        <taxon>Pontibacter</taxon>
    </lineage>
</organism>
<feature type="domain" description="RNA polymerase sigma-70 region 2" evidence="6">
    <location>
        <begin position="33"/>
        <end position="98"/>
    </location>
</feature>
<dbReference type="Pfam" id="PF08281">
    <property type="entry name" value="Sigma70_r4_2"/>
    <property type="match status" value="1"/>
</dbReference>
<evidence type="ECO:0000259" key="6">
    <source>
        <dbReference type="Pfam" id="PF04542"/>
    </source>
</evidence>
<reference evidence="8 9" key="1">
    <citation type="submission" date="2020-09" db="EMBL/GenBank/DDBJ databases">
        <title>Genome sequencing and assembly of Pontibacter sp.</title>
        <authorList>
            <person name="Chhetri G."/>
        </authorList>
    </citation>
    <scope>NUCLEOTIDE SEQUENCE [LARGE SCALE GENOMIC DNA]</scope>
    <source>
        <strain evidence="8 9">JH31</strain>
    </source>
</reference>
<dbReference type="InterPro" id="IPR013249">
    <property type="entry name" value="RNA_pol_sigma70_r4_t2"/>
</dbReference>
<dbReference type="InterPro" id="IPR014284">
    <property type="entry name" value="RNA_pol_sigma-70_dom"/>
</dbReference>
<protein>
    <submittedName>
        <fullName evidence="8">Sigma-70 family RNA polymerase sigma factor</fullName>
    </submittedName>
</protein>
<sequence>MFLKFFSKDRPPDDLELVQQYRRSGDLDVIGKLFERHTDMVYLVCMKYLQDEDESKDATMQVFEQLVTALKKHEVANFKPWLHTLTKNHCLQLLRAQSQRGKLEARHVAAPGIEPGTDLQPSSAEQQELEIQALERGLIALSPEQRTCLELFYLQQKSYKDIVELTGCDMAQVKSYIQNGRRNLKNYMEKHHAQR</sequence>
<dbReference type="NCBIfam" id="TIGR02937">
    <property type="entry name" value="sigma70-ECF"/>
    <property type="match status" value="1"/>
</dbReference>
<dbReference type="Pfam" id="PF04542">
    <property type="entry name" value="Sigma70_r2"/>
    <property type="match status" value="1"/>
</dbReference>
<evidence type="ECO:0000256" key="4">
    <source>
        <dbReference type="ARBA" id="ARBA00023125"/>
    </source>
</evidence>
<dbReference type="EMBL" id="JACXAJ010000001">
    <property type="protein sequence ID" value="MBD1396362.1"/>
    <property type="molecule type" value="Genomic_DNA"/>
</dbReference>
<keyword evidence="9" id="KW-1185">Reference proteome</keyword>
<comment type="similarity">
    <text evidence="1">Belongs to the sigma-70 factor family. ECF subfamily.</text>
</comment>
<name>A0ABR7XDI9_9BACT</name>
<gene>
    <name evidence="8" type="ORF">H9Q13_04235</name>
</gene>
<keyword evidence="2" id="KW-0805">Transcription regulation</keyword>
<evidence type="ECO:0000256" key="3">
    <source>
        <dbReference type="ARBA" id="ARBA00023082"/>
    </source>
</evidence>
<dbReference type="InterPro" id="IPR036388">
    <property type="entry name" value="WH-like_DNA-bd_sf"/>
</dbReference>
<dbReference type="InterPro" id="IPR013324">
    <property type="entry name" value="RNA_pol_sigma_r3/r4-like"/>
</dbReference>
<keyword evidence="4" id="KW-0238">DNA-binding</keyword>
<evidence type="ECO:0000256" key="5">
    <source>
        <dbReference type="ARBA" id="ARBA00023163"/>
    </source>
</evidence>
<dbReference type="PANTHER" id="PTHR43133">
    <property type="entry name" value="RNA POLYMERASE ECF-TYPE SIGMA FACTO"/>
    <property type="match status" value="1"/>
</dbReference>
<accession>A0ABR7XDI9</accession>
<dbReference type="Gene3D" id="1.10.1740.10">
    <property type="match status" value="1"/>
</dbReference>
<dbReference type="PANTHER" id="PTHR43133:SF8">
    <property type="entry name" value="RNA POLYMERASE SIGMA FACTOR HI_1459-RELATED"/>
    <property type="match status" value="1"/>
</dbReference>
<dbReference type="SUPFAM" id="SSF88946">
    <property type="entry name" value="Sigma2 domain of RNA polymerase sigma factors"/>
    <property type="match status" value="1"/>
</dbReference>
<dbReference type="InterPro" id="IPR013325">
    <property type="entry name" value="RNA_pol_sigma_r2"/>
</dbReference>
<evidence type="ECO:0000256" key="1">
    <source>
        <dbReference type="ARBA" id="ARBA00010641"/>
    </source>
</evidence>
<dbReference type="RefSeq" id="WP_191182472.1">
    <property type="nucleotide sequence ID" value="NZ_JACXAJ010000001.1"/>
</dbReference>
<dbReference type="Gene3D" id="1.10.10.10">
    <property type="entry name" value="Winged helix-like DNA-binding domain superfamily/Winged helix DNA-binding domain"/>
    <property type="match status" value="1"/>
</dbReference>
<dbReference type="InterPro" id="IPR007627">
    <property type="entry name" value="RNA_pol_sigma70_r2"/>
</dbReference>
<dbReference type="InterPro" id="IPR039425">
    <property type="entry name" value="RNA_pol_sigma-70-like"/>
</dbReference>
<dbReference type="Proteomes" id="UP000625551">
    <property type="component" value="Unassembled WGS sequence"/>
</dbReference>
<evidence type="ECO:0000256" key="2">
    <source>
        <dbReference type="ARBA" id="ARBA00023015"/>
    </source>
</evidence>